<evidence type="ECO:0000313" key="2">
    <source>
        <dbReference type="Proteomes" id="UP000499080"/>
    </source>
</evidence>
<keyword evidence="2" id="KW-1185">Reference proteome</keyword>
<organism evidence="1 2">
    <name type="scientific">Araneus ventricosus</name>
    <name type="common">Orbweaver spider</name>
    <name type="synonym">Epeira ventricosa</name>
    <dbReference type="NCBI Taxonomy" id="182803"/>
    <lineage>
        <taxon>Eukaryota</taxon>
        <taxon>Metazoa</taxon>
        <taxon>Ecdysozoa</taxon>
        <taxon>Arthropoda</taxon>
        <taxon>Chelicerata</taxon>
        <taxon>Arachnida</taxon>
        <taxon>Araneae</taxon>
        <taxon>Araneomorphae</taxon>
        <taxon>Entelegynae</taxon>
        <taxon>Araneoidea</taxon>
        <taxon>Araneidae</taxon>
        <taxon>Araneus</taxon>
    </lineage>
</organism>
<dbReference type="EMBL" id="BGPR01004659">
    <property type="protein sequence ID" value="GBN01920.1"/>
    <property type="molecule type" value="Genomic_DNA"/>
</dbReference>
<protein>
    <submittedName>
        <fullName evidence="1">Uncharacterized protein</fullName>
    </submittedName>
</protein>
<comment type="caution">
    <text evidence="1">The sequence shown here is derived from an EMBL/GenBank/DDBJ whole genome shotgun (WGS) entry which is preliminary data.</text>
</comment>
<gene>
    <name evidence="1" type="ORF">AVEN_34495_1</name>
</gene>
<sequence>MKAFLAWKGESELGIRISVWEMGILSLRECRLEIRLLWVGIGCINASQKLVFFRRVSKTSVRRWEPFDDSEVVFLKSFLTDNGKRQTLSSWSVKHQRNDIPIH</sequence>
<reference evidence="1 2" key="1">
    <citation type="journal article" date="2019" name="Sci. Rep.">
        <title>Orb-weaving spider Araneus ventricosus genome elucidates the spidroin gene catalogue.</title>
        <authorList>
            <person name="Kono N."/>
            <person name="Nakamura H."/>
            <person name="Ohtoshi R."/>
            <person name="Moran D.A.P."/>
            <person name="Shinohara A."/>
            <person name="Yoshida Y."/>
            <person name="Fujiwara M."/>
            <person name="Mori M."/>
            <person name="Tomita M."/>
            <person name="Arakawa K."/>
        </authorList>
    </citation>
    <scope>NUCLEOTIDE SEQUENCE [LARGE SCALE GENOMIC DNA]</scope>
</reference>
<accession>A0A4Y2KJ48</accession>
<name>A0A4Y2KJ48_ARAVE</name>
<evidence type="ECO:0000313" key="1">
    <source>
        <dbReference type="EMBL" id="GBN01920.1"/>
    </source>
</evidence>
<dbReference type="Proteomes" id="UP000499080">
    <property type="component" value="Unassembled WGS sequence"/>
</dbReference>
<proteinExistence type="predicted"/>
<dbReference type="AlphaFoldDB" id="A0A4Y2KJ48"/>